<dbReference type="AlphaFoldDB" id="A0A366E9J5"/>
<name>A0A366E9J5_9HYPH</name>
<comment type="caution">
    <text evidence="1">The sequence shown here is derived from an EMBL/GenBank/DDBJ whole genome shotgun (WGS) entry which is preliminary data.</text>
</comment>
<dbReference type="RefSeq" id="WP_113942939.1">
    <property type="nucleotide sequence ID" value="NZ_JBHEEG010000005.1"/>
</dbReference>
<sequence>MALHLVKLCVGCDSLEDLAAWIDFRLEECRANGVVPEQFHTTRMVPKRQAELLDGGSLYWVIKGNIQARQRLLEVRTFTGEDGIGRCHLVLEPKVIPTIWQPRRAFQGWRYIADEEVPQDDRAGAGGGMQALPVELRRELAVLGLI</sequence>
<accession>A0A366E9J5</accession>
<evidence type="ECO:0008006" key="3">
    <source>
        <dbReference type="Google" id="ProtNLM"/>
    </source>
</evidence>
<reference evidence="1 2" key="1">
    <citation type="submission" date="2018-06" db="EMBL/GenBank/DDBJ databases">
        <title>Genomic Encyclopedia of Type Strains, Phase IV (KMG-IV): sequencing the most valuable type-strain genomes for metagenomic binning, comparative biology and taxonomic classification.</title>
        <authorList>
            <person name="Goeker M."/>
        </authorList>
    </citation>
    <scope>NUCLEOTIDE SEQUENCE [LARGE SCALE GENOMIC DNA]</scope>
    <source>
        <strain evidence="1 2">DSM 25619</strain>
    </source>
</reference>
<dbReference type="Proteomes" id="UP000252893">
    <property type="component" value="Unassembled WGS sequence"/>
</dbReference>
<organism evidence="1 2">
    <name type="scientific">Pseudochrobactrum asaccharolyticum</name>
    <dbReference type="NCBI Taxonomy" id="354351"/>
    <lineage>
        <taxon>Bacteria</taxon>
        <taxon>Pseudomonadati</taxon>
        <taxon>Pseudomonadota</taxon>
        <taxon>Alphaproteobacteria</taxon>
        <taxon>Hyphomicrobiales</taxon>
        <taxon>Brucellaceae</taxon>
        <taxon>Pseudochrobactrum</taxon>
    </lineage>
</organism>
<proteinExistence type="predicted"/>
<keyword evidence="2" id="KW-1185">Reference proteome</keyword>
<evidence type="ECO:0000313" key="1">
    <source>
        <dbReference type="EMBL" id="RBO99053.1"/>
    </source>
</evidence>
<gene>
    <name evidence="1" type="ORF">DFR47_101662</name>
</gene>
<dbReference type="PIRSF" id="PIRSF032025">
    <property type="entry name" value="UCP032025"/>
    <property type="match status" value="1"/>
</dbReference>
<evidence type="ECO:0000313" key="2">
    <source>
        <dbReference type="Proteomes" id="UP000252893"/>
    </source>
</evidence>
<dbReference type="OrthoDB" id="9798292at2"/>
<dbReference type="InterPro" id="IPR008320">
    <property type="entry name" value="UCP032025"/>
</dbReference>
<protein>
    <recommendedName>
        <fullName evidence="3">DUF1489 family protein</fullName>
    </recommendedName>
</protein>
<dbReference type="EMBL" id="QNRH01000001">
    <property type="protein sequence ID" value="RBO99053.1"/>
    <property type="molecule type" value="Genomic_DNA"/>
</dbReference>
<dbReference type="Pfam" id="PF07370">
    <property type="entry name" value="DUF1489"/>
    <property type="match status" value="1"/>
</dbReference>